<evidence type="ECO:0000256" key="1">
    <source>
        <dbReference type="ARBA" id="ARBA00008175"/>
    </source>
</evidence>
<feature type="compositionally biased region" description="Acidic residues" evidence="5">
    <location>
        <begin position="412"/>
        <end position="421"/>
    </location>
</feature>
<dbReference type="PANTHER" id="PTHR45831">
    <property type="entry name" value="LD24721P"/>
    <property type="match status" value="1"/>
</dbReference>
<accession>A0ABP0UPP4</accession>
<keyword evidence="3 4" id="KW-0802">TPR repeat</keyword>
<dbReference type="Pfam" id="PF16546">
    <property type="entry name" value="SGTA_dimer"/>
    <property type="match status" value="1"/>
</dbReference>
<feature type="compositionally biased region" description="Low complexity" evidence="5">
    <location>
        <begin position="328"/>
        <end position="350"/>
    </location>
</feature>
<evidence type="ECO:0000256" key="4">
    <source>
        <dbReference type="PROSITE-ProRule" id="PRU00339"/>
    </source>
</evidence>
<organism evidence="7 8">
    <name type="scientific">Sphagnum troendelagicum</name>
    <dbReference type="NCBI Taxonomy" id="128251"/>
    <lineage>
        <taxon>Eukaryota</taxon>
        <taxon>Viridiplantae</taxon>
        <taxon>Streptophyta</taxon>
        <taxon>Embryophyta</taxon>
        <taxon>Bryophyta</taxon>
        <taxon>Sphagnophytina</taxon>
        <taxon>Sphagnopsida</taxon>
        <taxon>Sphagnales</taxon>
        <taxon>Sphagnaceae</taxon>
        <taxon>Sphagnum</taxon>
    </lineage>
</organism>
<dbReference type="InterPro" id="IPR019734">
    <property type="entry name" value="TPR_rpt"/>
</dbReference>
<name>A0ABP0UPP4_9BRYO</name>
<evidence type="ECO:0000256" key="5">
    <source>
        <dbReference type="SAM" id="MobiDB-lite"/>
    </source>
</evidence>
<dbReference type="InterPro" id="IPR032374">
    <property type="entry name" value="SGTA_dimer"/>
</dbReference>
<evidence type="ECO:0000256" key="2">
    <source>
        <dbReference type="ARBA" id="ARBA00022737"/>
    </source>
</evidence>
<keyword evidence="2" id="KW-0677">Repeat</keyword>
<dbReference type="Pfam" id="PF14559">
    <property type="entry name" value="TPR_19"/>
    <property type="match status" value="1"/>
</dbReference>
<feature type="repeat" description="TPR" evidence="4">
    <location>
        <begin position="277"/>
        <end position="311"/>
    </location>
</feature>
<proteinExistence type="inferred from homology"/>
<evidence type="ECO:0000259" key="6">
    <source>
        <dbReference type="Pfam" id="PF16546"/>
    </source>
</evidence>
<dbReference type="InterPro" id="IPR047150">
    <property type="entry name" value="SGT"/>
</dbReference>
<dbReference type="EMBL" id="OZ019897">
    <property type="protein sequence ID" value="CAK9225718.1"/>
    <property type="molecule type" value="Genomic_DNA"/>
</dbReference>
<evidence type="ECO:0000256" key="3">
    <source>
        <dbReference type="ARBA" id="ARBA00022803"/>
    </source>
</evidence>
<feature type="region of interest" description="Disordered" evidence="5">
    <location>
        <begin position="323"/>
        <end position="363"/>
    </location>
</feature>
<dbReference type="SUPFAM" id="SSF48452">
    <property type="entry name" value="TPR-like"/>
    <property type="match status" value="1"/>
</dbReference>
<dbReference type="Gene3D" id="1.25.40.10">
    <property type="entry name" value="Tetratricopeptide repeat domain"/>
    <property type="match status" value="1"/>
</dbReference>
<evidence type="ECO:0000313" key="8">
    <source>
        <dbReference type="Proteomes" id="UP001497512"/>
    </source>
</evidence>
<keyword evidence="8" id="KW-1185">Reference proteome</keyword>
<evidence type="ECO:0000313" key="7">
    <source>
        <dbReference type="EMBL" id="CAK9225718.1"/>
    </source>
</evidence>
<reference evidence="7" key="1">
    <citation type="submission" date="2024-02" db="EMBL/GenBank/DDBJ databases">
        <authorList>
            <consortium name="ELIXIR-Norway"/>
            <consortium name="Elixir Norway"/>
        </authorList>
    </citation>
    <scope>NUCLEOTIDE SEQUENCE</scope>
</reference>
<dbReference type="PROSITE" id="PS50005">
    <property type="entry name" value="TPR"/>
    <property type="match status" value="1"/>
</dbReference>
<dbReference type="InterPro" id="IPR011990">
    <property type="entry name" value="TPR-like_helical_dom_sf"/>
</dbReference>
<feature type="domain" description="SGTA homodimerisation" evidence="6">
    <location>
        <begin position="14"/>
        <end position="60"/>
    </location>
</feature>
<feature type="region of interest" description="Disordered" evidence="5">
    <location>
        <begin position="384"/>
        <end position="421"/>
    </location>
</feature>
<dbReference type="PANTHER" id="PTHR45831:SF2">
    <property type="entry name" value="LD24721P"/>
    <property type="match status" value="1"/>
</dbReference>
<comment type="similarity">
    <text evidence="1">Belongs to the SGT family.</text>
</comment>
<dbReference type="Gene3D" id="1.20.5.420">
    <property type="entry name" value="Immunoglobulin FC, subunit C"/>
    <property type="match status" value="1"/>
</dbReference>
<sequence>METDSLRTDSPLTRRVVRSFLQFLSSVQAAPGVDSEGIEVAAQCLSEVFKLNQQHDGDNNSPLPSLPDLFKLHTSSSSSGLLVQPQASSDRVMADAAVDVPMPECCSCPPPSSSSLDSPAFGFNENVANINVGARTGGHTSTAGSSNPCPTDLWEQFRDGLEVCGYFGGMSEGSPEHAARMKAAETTFENSLKKFRCSTTEQKDAQIVAEAFKVQGNASMKEQRFMEAIQFYTLAISLCGNNAIFYANRAAAHSEVNKFAEAIADCENAIHIDPKYSKAYSRLGWVYHAQGRFQEAIEKGFQKALDLDPNNATAKENLMAAQQKLAEQQRGQSHQQQEPEQQSQNPFSQGGIPGFGGAMPGNVQLPPEMANLISGIMNLAAQYSQRQQQQENNTQFGAAAGDESPENGVEHDDNDDAAAADDDDDIQIDTSINFTVNGQELPPEIAGLMGSVLQMFSGVNGAPAGSNHPTTPDPPGGAI</sequence>
<protein>
    <recommendedName>
        <fullName evidence="6">SGTA homodimerisation domain-containing protein</fullName>
    </recommendedName>
</protein>
<dbReference type="Proteomes" id="UP001497512">
    <property type="component" value="Chromosome 5"/>
</dbReference>
<gene>
    <name evidence="7" type="ORF">CSSPTR1EN2_LOCUS17832</name>
</gene>
<dbReference type="SMART" id="SM00028">
    <property type="entry name" value="TPR"/>
    <property type="match status" value="3"/>
</dbReference>
<feature type="region of interest" description="Disordered" evidence="5">
    <location>
        <begin position="460"/>
        <end position="479"/>
    </location>
</feature>
<feature type="compositionally biased region" description="Low complexity" evidence="5">
    <location>
        <begin position="384"/>
        <end position="398"/>
    </location>
</feature>